<name>A0A8S3RFN5_MYTED</name>
<evidence type="ECO:0000313" key="1">
    <source>
        <dbReference type="EMBL" id="CAG2205255.1"/>
    </source>
</evidence>
<reference evidence="1" key="1">
    <citation type="submission" date="2021-03" db="EMBL/GenBank/DDBJ databases">
        <authorList>
            <person name="Bekaert M."/>
        </authorList>
    </citation>
    <scope>NUCLEOTIDE SEQUENCE</scope>
</reference>
<gene>
    <name evidence="1" type="ORF">MEDL_19666</name>
</gene>
<organism evidence="1 2">
    <name type="scientific">Mytilus edulis</name>
    <name type="common">Blue mussel</name>
    <dbReference type="NCBI Taxonomy" id="6550"/>
    <lineage>
        <taxon>Eukaryota</taxon>
        <taxon>Metazoa</taxon>
        <taxon>Spiralia</taxon>
        <taxon>Lophotrochozoa</taxon>
        <taxon>Mollusca</taxon>
        <taxon>Bivalvia</taxon>
        <taxon>Autobranchia</taxon>
        <taxon>Pteriomorphia</taxon>
        <taxon>Mytilida</taxon>
        <taxon>Mytiloidea</taxon>
        <taxon>Mytilidae</taxon>
        <taxon>Mytilinae</taxon>
        <taxon>Mytilus</taxon>
    </lineage>
</organism>
<accession>A0A8S3RFN5</accession>
<sequence>MLVNCDDEIIIIRLVHAENRTLIMRDLASSIIECLAVALEKISQLYVRTNAQELMPVQEDIKCGLACPVIDNEFLKQSPTDLHLRRLSLQYSINETRKLANHLGMEYSTWERLHETIEEPERLNFEALRRCIESSHKTFDDIRKAIEASSIQNPHTLCKVMRGNPMNFDHEPEKWDLEPTEEHFDRLAPFVGNNSLALLVELGMDFHTWEDIRYRQMKRDLAKLNLDILQEWKTTFCTKHNIRPSLRHIGQAFQNIGKDIKVIENVLNSFF</sequence>
<dbReference type="EMBL" id="CAJPWZ010001019">
    <property type="protein sequence ID" value="CAG2205255.1"/>
    <property type="molecule type" value="Genomic_DNA"/>
</dbReference>
<evidence type="ECO:0008006" key="3">
    <source>
        <dbReference type="Google" id="ProtNLM"/>
    </source>
</evidence>
<comment type="caution">
    <text evidence="1">The sequence shown here is derived from an EMBL/GenBank/DDBJ whole genome shotgun (WGS) entry which is preliminary data.</text>
</comment>
<proteinExistence type="predicted"/>
<protein>
    <recommendedName>
        <fullName evidence="3">Death domain-containing protein</fullName>
    </recommendedName>
</protein>
<dbReference type="OrthoDB" id="6138634at2759"/>
<dbReference type="AlphaFoldDB" id="A0A8S3RFN5"/>
<keyword evidence="2" id="KW-1185">Reference proteome</keyword>
<dbReference type="Proteomes" id="UP000683360">
    <property type="component" value="Unassembled WGS sequence"/>
</dbReference>
<evidence type="ECO:0000313" key="2">
    <source>
        <dbReference type="Proteomes" id="UP000683360"/>
    </source>
</evidence>